<dbReference type="HAMAP" id="MF_02215">
    <property type="entry name" value="UbiJ"/>
    <property type="match status" value="1"/>
</dbReference>
<evidence type="ECO:0000313" key="3">
    <source>
        <dbReference type="EMBL" id="OZI27383.1"/>
    </source>
</evidence>
<dbReference type="Pfam" id="PF02036">
    <property type="entry name" value="SCP2"/>
    <property type="match status" value="1"/>
</dbReference>
<comment type="caution">
    <text evidence="3">The sequence shown here is derived from an EMBL/GenBank/DDBJ whole genome shotgun (WGS) entry which is preliminary data.</text>
</comment>
<dbReference type="UniPathway" id="UPA00232"/>
<gene>
    <name evidence="1" type="primary">ubiJ</name>
    <name evidence="3" type="ORF">CAL19_01205</name>
</gene>
<evidence type="ECO:0000256" key="1">
    <source>
        <dbReference type="HAMAP-Rule" id="MF_02215"/>
    </source>
</evidence>
<dbReference type="Proteomes" id="UP000216947">
    <property type="component" value="Unassembled WGS sequence"/>
</dbReference>
<comment type="function">
    <text evidence="1">Required for ubiquinone (coenzyme Q) biosynthesis. Binds hydrophobic ubiquinone biosynthetic intermediates via its SCP2 domain and is essential for the stability of the Ubi complex. May constitute a docking platform where Ubi enzymes assemble and access their SCP2-bound polyprenyl substrates.</text>
</comment>
<dbReference type="EMBL" id="NEVK01000001">
    <property type="protein sequence ID" value="OZI27383.1"/>
    <property type="molecule type" value="Genomic_DNA"/>
</dbReference>
<comment type="similarity">
    <text evidence="1">Belongs to the UbiJ family.</text>
</comment>
<name>A0A261RSX5_9BORD</name>
<dbReference type="GO" id="GO:0005737">
    <property type="term" value="C:cytoplasm"/>
    <property type="evidence" value="ECO:0007669"/>
    <property type="project" value="UniProtKB-SubCell"/>
</dbReference>
<accession>A0A261RSX5</accession>
<keyword evidence="4" id="KW-1185">Reference proteome</keyword>
<evidence type="ECO:0000259" key="2">
    <source>
        <dbReference type="Pfam" id="PF02036"/>
    </source>
</evidence>
<keyword evidence="1" id="KW-0831">Ubiquinone biosynthesis</keyword>
<dbReference type="PANTHER" id="PTHR38693">
    <property type="entry name" value="UBIQUINONE BIOSYNTHESIS PROTEIN UBIJ"/>
    <property type="match status" value="1"/>
</dbReference>
<dbReference type="InterPro" id="IPR003033">
    <property type="entry name" value="SCP2_sterol-bd_dom"/>
</dbReference>
<protein>
    <recommendedName>
        <fullName evidence="1">Ubiquinone biosynthesis accessory factor UbiJ</fullName>
    </recommendedName>
</protein>
<sequence>MQPFPFLPTPARVAVRALNALLAREPWARERLERHAGKTVRFVLGGFTAGLAINSDGYADQADAAVVPDVTLTVDPAKFNPLRLLPGQERPDVAEATHISGEAALARVVADLAAHLRWDPEDDLARLVGDIPAARLTAGARAANEGLRSATAAVARNVSEYLSEERGVLAGAPLLAQWRLDHADLVTRADDLRRRMAALDTRIARLGRQRGA</sequence>
<comment type="subcellular location">
    <subcellularLocation>
        <location evidence="1">Cytoplasm</location>
    </subcellularLocation>
</comment>
<reference evidence="4" key="1">
    <citation type="submission" date="2017-05" db="EMBL/GenBank/DDBJ databases">
        <title>Complete and WGS of Bordetella genogroups.</title>
        <authorList>
            <person name="Spilker T."/>
            <person name="Lipuma J."/>
        </authorList>
    </citation>
    <scope>NUCLEOTIDE SEQUENCE [LARGE SCALE GENOMIC DNA]</scope>
    <source>
        <strain evidence="4">AU18089</strain>
    </source>
</reference>
<dbReference type="RefSeq" id="WP_094795793.1">
    <property type="nucleotide sequence ID" value="NZ_NEVK01000001.1"/>
</dbReference>
<dbReference type="InterPro" id="IPR038989">
    <property type="entry name" value="UbiJ"/>
</dbReference>
<keyword evidence="1" id="KW-0963">Cytoplasm</keyword>
<dbReference type="GO" id="GO:0006744">
    <property type="term" value="P:ubiquinone biosynthetic process"/>
    <property type="evidence" value="ECO:0007669"/>
    <property type="project" value="UniProtKB-UniRule"/>
</dbReference>
<dbReference type="AlphaFoldDB" id="A0A261RSX5"/>
<proteinExistence type="inferred from homology"/>
<dbReference type="PANTHER" id="PTHR38693:SF1">
    <property type="entry name" value="UBIQUINONE BIOSYNTHESIS ACCESSORY FACTOR UBIJ"/>
    <property type="match status" value="1"/>
</dbReference>
<evidence type="ECO:0000313" key="4">
    <source>
        <dbReference type="Proteomes" id="UP000216947"/>
    </source>
</evidence>
<feature type="domain" description="SCP2" evidence="2">
    <location>
        <begin position="18"/>
        <end position="112"/>
    </location>
</feature>
<comment type="pathway">
    <text evidence="1">Cofactor biosynthesis; ubiquinone biosynthesis.</text>
</comment>
<organism evidence="3 4">
    <name type="scientific">Bordetella genomosp. 7</name>
    <dbReference type="NCBI Taxonomy" id="1416805"/>
    <lineage>
        <taxon>Bacteria</taxon>
        <taxon>Pseudomonadati</taxon>
        <taxon>Pseudomonadota</taxon>
        <taxon>Betaproteobacteria</taxon>
        <taxon>Burkholderiales</taxon>
        <taxon>Alcaligenaceae</taxon>
        <taxon>Bordetella</taxon>
    </lineage>
</organism>